<evidence type="ECO:0000313" key="1">
    <source>
        <dbReference type="EMBL" id="MBM7058771.1"/>
    </source>
</evidence>
<dbReference type="Proteomes" id="UP000712045">
    <property type="component" value="Unassembled WGS sequence"/>
</dbReference>
<proteinExistence type="predicted"/>
<sequence length="97" mass="10546">MTEKPSLRAYPRHYAQGGVPREEMIETIAAWDFEEEVYDPLLIEPTGQDNVFAHLDGAVVLTRTPPKQGRGAPTPTGERDAFSLGIAAAGKPRSPPC</sequence>
<dbReference type="EMBL" id="JAFEUF010000397">
    <property type="protein sequence ID" value="MBM7058771.1"/>
    <property type="molecule type" value="Genomic_DNA"/>
</dbReference>
<evidence type="ECO:0000313" key="2">
    <source>
        <dbReference type="Proteomes" id="UP000712045"/>
    </source>
</evidence>
<protein>
    <submittedName>
        <fullName evidence="1">Uncharacterized protein</fullName>
    </submittedName>
</protein>
<comment type="caution">
    <text evidence="1">The sequence shown here is derived from an EMBL/GenBank/DDBJ whole genome shotgun (WGS) entry which is preliminary data.</text>
</comment>
<name>A0ABS2I6I4_9ACTN</name>
<dbReference type="RefSeq" id="WP_205086817.1">
    <property type="nucleotide sequence ID" value="NZ_JAFEUF010000397.1"/>
</dbReference>
<keyword evidence="2" id="KW-1185">Reference proteome</keyword>
<reference evidence="1 2" key="1">
    <citation type="submission" date="2021-02" db="EMBL/GenBank/DDBJ databases">
        <title>Genome Streptomyces sp. RHZ10.</title>
        <authorList>
            <person name="Besaury L."/>
        </authorList>
    </citation>
    <scope>NUCLEOTIDE SEQUENCE [LARGE SCALE GENOMIC DNA]</scope>
    <source>
        <strain evidence="1 2">RHZ10</strain>
    </source>
</reference>
<gene>
    <name evidence="1" type="ORF">JS521_34495</name>
</gene>
<organism evidence="1 2">
    <name type="scientific">Streptomyces durocortorensis</name>
    <dbReference type="NCBI Taxonomy" id="2811104"/>
    <lineage>
        <taxon>Bacteria</taxon>
        <taxon>Bacillati</taxon>
        <taxon>Actinomycetota</taxon>
        <taxon>Actinomycetes</taxon>
        <taxon>Kitasatosporales</taxon>
        <taxon>Streptomycetaceae</taxon>
        <taxon>Streptomyces</taxon>
    </lineage>
</organism>
<accession>A0ABS2I6I4</accession>